<comment type="caution">
    <text evidence="2">The sequence shown here is derived from an EMBL/GenBank/DDBJ whole genome shotgun (WGS) entry which is preliminary data.</text>
</comment>
<proteinExistence type="predicted"/>
<evidence type="ECO:0000313" key="3">
    <source>
        <dbReference type="Proteomes" id="UP001314170"/>
    </source>
</evidence>
<gene>
    <name evidence="2" type="ORF">DCAF_LOCUS26281</name>
</gene>
<dbReference type="Proteomes" id="UP001314170">
    <property type="component" value="Unassembled WGS sequence"/>
</dbReference>
<dbReference type="EMBL" id="CAWUPB010001197">
    <property type="protein sequence ID" value="CAK7356016.1"/>
    <property type="molecule type" value="Genomic_DNA"/>
</dbReference>
<dbReference type="SUPFAM" id="SSF53756">
    <property type="entry name" value="UDP-Glycosyltransferase/glycogen phosphorylase"/>
    <property type="match status" value="1"/>
</dbReference>
<organism evidence="2 3">
    <name type="scientific">Dovyalis caffra</name>
    <dbReference type="NCBI Taxonomy" id="77055"/>
    <lineage>
        <taxon>Eukaryota</taxon>
        <taxon>Viridiplantae</taxon>
        <taxon>Streptophyta</taxon>
        <taxon>Embryophyta</taxon>
        <taxon>Tracheophyta</taxon>
        <taxon>Spermatophyta</taxon>
        <taxon>Magnoliopsida</taxon>
        <taxon>eudicotyledons</taxon>
        <taxon>Gunneridae</taxon>
        <taxon>Pentapetalae</taxon>
        <taxon>rosids</taxon>
        <taxon>fabids</taxon>
        <taxon>Malpighiales</taxon>
        <taxon>Salicaceae</taxon>
        <taxon>Flacourtieae</taxon>
        <taxon>Dovyalis</taxon>
    </lineage>
</organism>
<reference evidence="2 3" key="1">
    <citation type="submission" date="2024-01" db="EMBL/GenBank/DDBJ databases">
        <authorList>
            <person name="Waweru B."/>
        </authorList>
    </citation>
    <scope>NUCLEOTIDE SEQUENCE [LARGE SCALE GENOMIC DNA]</scope>
</reference>
<name>A0AAV1SR21_9ROSI</name>
<protein>
    <submittedName>
        <fullName evidence="2">Uncharacterized protein</fullName>
    </submittedName>
</protein>
<evidence type="ECO:0000313" key="2">
    <source>
        <dbReference type="EMBL" id="CAK7356016.1"/>
    </source>
</evidence>
<sequence length="105" mass="12018">MEEEMGMPTWGVGPLLPEKYWQSWDSLISDPAILQQRRESNLSDDEVIKCQVGSTIEEYKQLGQALENSTRPFIWVIQPDKKYRPDPCLDKGVGDNMWMGGTTEP</sequence>
<accession>A0AAV1SR21</accession>
<feature type="region of interest" description="Disordered" evidence="1">
    <location>
        <begin position="86"/>
        <end position="105"/>
    </location>
</feature>
<dbReference type="AlphaFoldDB" id="A0AAV1SR21"/>
<evidence type="ECO:0000256" key="1">
    <source>
        <dbReference type="SAM" id="MobiDB-lite"/>
    </source>
</evidence>
<keyword evidence="3" id="KW-1185">Reference proteome</keyword>